<keyword evidence="3 6" id="KW-0812">Transmembrane</keyword>
<protein>
    <submittedName>
        <fullName evidence="8">DMT family transporter</fullName>
    </submittedName>
</protein>
<evidence type="ECO:0000259" key="7">
    <source>
        <dbReference type="Pfam" id="PF00892"/>
    </source>
</evidence>
<dbReference type="PANTHER" id="PTHR32322:SF2">
    <property type="entry name" value="EAMA DOMAIN-CONTAINING PROTEIN"/>
    <property type="match status" value="1"/>
</dbReference>
<comment type="caution">
    <text evidence="8">The sequence shown here is derived from an EMBL/GenBank/DDBJ whole genome shotgun (WGS) entry which is preliminary data.</text>
</comment>
<dbReference type="InterPro" id="IPR050638">
    <property type="entry name" value="AA-Vitamin_Transporters"/>
</dbReference>
<organism evidence="8 9">
    <name type="scientific">Leeia speluncae</name>
    <dbReference type="NCBI Taxonomy" id="2884804"/>
    <lineage>
        <taxon>Bacteria</taxon>
        <taxon>Pseudomonadati</taxon>
        <taxon>Pseudomonadota</taxon>
        <taxon>Betaproteobacteria</taxon>
        <taxon>Neisseriales</taxon>
        <taxon>Leeiaceae</taxon>
        <taxon>Leeia</taxon>
    </lineage>
</organism>
<evidence type="ECO:0000256" key="3">
    <source>
        <dbReference type="ARBA" id="ARBA00022692"/>
    </source>
</evidence>
<dbReference type="RefSeq" id="WP_227181519.1">
    <property type="nucleotide sequence ID" value="NZ_JAJBZT010000008.1"/>
</dbReference>
<feature type="transmembrane region" description="Helical" evidence="6">
    <location>
        <begin position="244"/>
        <end position="262"/>
    </location>
</feature>
<feature type="domain" description="EamA" evidence="7">
    <location>
        <begin position="3"/>
        <end position="134"/>
    </location>
</feature>
<dbReference type="Proteomes" id="UP001165395">
    <property type="component" value="Unassembled WGS sequence"/>
</dbReference>
<sequence>MIYLKLIFTTLFWAGSFIAAHVAVGTLPPMVAAWLRFLIAAFLLLVLMYKKEGLPKLNTRQVVTVFGLALTGILAYNYFFFKGLSLIPASRAALLVALNPILTVVTESLIFRRVLAPSRLVGVVLSLIGTIWVVSQGDINFITHMHGGMGELIILGACLAWVAYTLVSKLAMSGLTPLTSTALSSSLGFLMITPFALEAGLMQHLPALQAKDWYLAAYLAIPGTVIAFSWYAEGIREIGAQRTIIFTNLVPVFGVLLSVLLLNEHLSGATLFGGLMTIVGVFLTNRPQKVT</sequence>
<feature type="transmembrane region" description="Helical" evidence="6">
    <location>
        <begin position="268"/>
        <end position="285"/>
    </location>
</feature>
<proteinExistence type="inferred from homology"/>
<feature type="transmembrane region" description="Helical" evidence="6">
    <location>
        <begin position="61"/>
        <end position="80"/>
    </location>
</feature>
<evidence type="ECO:0000256" key="2">
    <source>
        <dbReference type="ARBA" id="ARBA00007362"/>
    </source>
</evidence>
<reference evidence="8" key="1">
    <citation type="submission" date="2021-10" db="EMBL/GenBank/DDBJ databases">
        <title>The complete genome sequence of Leeia sp. TBRC 13508.</title>
        <authorList>
            <person name="Charoenyingcharoen P."/>
            <person name="Yukphan P."/>
        </authorList>
    </citation>
    <scope>NUCLEOTIDE SEQUENCE</scope>
    <source>
        <strain evidence="8">TBRC 13508</strain>
    </source>
</reference>
<feature type="transmembrane region" description="Helical" evidence="6">
    <location>
        <begin position="29"/>
        <end position="49"/>
    </location>
</feature>
<dbReference type="InterPro" id="IPR000620">
    <property type="entry name" value="EamA_dom"/>
</dbReference>
<evidence type="ECO:0000313" key="8">
    <source>
        <dbReference type="EMBL" id="MCB6184711.1"/>
    </source>
</evidence>
<evidence type="ECO:0000256" key="6">
    <source>
        <dbReference type="SAM" id="Phobius"/>
    </source>
</evidence>
<feature type="transmembrane region" description="Helical" evidence="6">
    <location>
        <begin position="118"/>
        <end position="135"/>
    </location>
</feature>
<dbReference type="Pfam" id="PF00892">
    <property type="entry name" value="EamA"/>
    <property type="match status" value="2"/>
</dbReference>
<dbReference type="PANTHER" id="PTHR32322">
    <property type="entry name" value="INNER MEMBRANE TRANSPORTER"/>
    <property type="match status" value="1"/>
</dbReference>
<keyword evidence="9" id="KW-1185">Reference proteome</keyword>
<comment type="subcellular location">
    <subcellularLocation>
        <location evidence="1">Membrane</location>
        <topology evidence="1">Multi-pass membrane protein</topology>
    </subcellularLocation>
</comment>
<dbReference type="EMBL" id="JAJBZT010000008">
    <property type="protein sequence ID" value="MCB6184711.1"/>
    <property type="molecule type" value="Genomic_DNA"/>
</dbReference>
<feature type="domain" description="EamA" evidence="7">
    <location>
        <begin position="149"/>
        <end position="285"/>
    </location>
</feature>
<comment type="similarity">
    <text evidence="2">Belongs to the EamA transporter family.</text>
</comment>
<name>A0ABS8D915_9NEIS</name>
<feature type="transmembrane region" description="Helical" evidence="6">
    <location>
        <begin position="147"/>
        <end position="167"/>
    </location>
</feature>
<feature type="transmembrane region" description="Helical" evidence="6">
    <location>
        <begin position="213"/>
        <end position="232"/>
    </location>
</feature>
<evidence type="ECO:0000256" key="1">
    <source>
        <dbReference type="ARBA" id="ARBA00004141"/>
    </source>
</evidence>
<dbReference type="SUPFAM" id="SSF103481">
    <property type="entry name" value="Multidrug resistance efflux transporter EmrE"/>
    <property type="match status" value="2"/>
</dbReference>
<evidence type="ECO:0000313" key="9">
    <source>
        <dbReference type="Proteomes" id="UP001165395"/>
    </source>
</evidence>
<feature type="transmembrane region" description="Helical" evidence="6">
    <location>
        <begin position="174"/>
        <end position="193"/>
    </location>
</feature>
<dbReference type="Gene3D" id="1.10.3730.20">
    <property type="match status" value="1"/>
</dbReference>
<accession>A0ABS8D915</accession>
<dbReference type="InterPro" id="IPR037185">
    <property type="entry name" value="EmrE-like"/>
</dbReference>
<feature type="transmembrane region" description="Helical" evidence="6">
    <location>
        <begin position="92"/>
        <end position="111"/>
    </location>
</feature>
<keyword evidence="4 6" id="KW-1133">Transmembrane helix</keyword>
<evidence type="ECO:0000256" key="4">
    <source>
        <dbReference type="ARBA" id="ARBA00022989"/>
    </source>
</evidence>
<gene>
    <name evidence="8" type="ORF">LIN78_14275</name>
</gene>
<evidence type="ECO:0000256" key="5">
    <source>
        <dbReference type="ARBA" id="ARBA00023136"/>
    </source>
</evidence>
<keyword evidence="5 6" id="KW-0472">Membrane</keyword>